<comment type="subcellular location">
    <subcellularLocation>
        <location evidence="1 7">Cell membrane</location>
        <topology evidence="1 7">Multi-pass membrane protein</topology>
    </subcellularLocation>
</comment>
<dbReference type="PROSITE" id="PS50928">
    <property type="entry name" value="ABC_TM1"/>
    <property type="match status" value="1"/>
</dbReference>
<dbReference type="Pfam" id="PF00528">
    <property type="entry name" value="BPD_transp_1"/>
    <property type="match status" value="1"/>
</dbReference>
<dbReference type="EMBL" id="CM001368">
    <property type="protein sequence ID" value="EHJ47157.1"/>
    <property type="molecule type" value="Genomic_DNA"/>
</dbReference>
<dbReference type="CDD" id="cd06261">
    <property type="entry name" value="TM_PBP2"/>
    <property type="match status" value="1"/>
</dbReference>
<keyword evidence="4 7" id="KW-0812">Transmembrane</keyword>
<keyword evidence="5 7" id="KW-1133">Transmembrane helix</keyword>
<name>G7Q7K4_9BACT</name>
<dbReference type="GO" id="GO:0042918">
    <property type="term" value="P:alkanesulfonate transmembrane transport"/>
    <property type="evidence" value="ECO:0007669"/>
    <property type="project" value="UniProtKB-ARBA"/>
</dbReference>
<proteinExistence type="inferred from homology"/>
<dbReference type="FunFam" id="1.10.3720.10:FF:000003">
    <property type="entry name" value="Aliphatic sulfonate ABC transporter permease"/>
    <property type="match status" value="1"/>
</dbReference>
<keyword evidence="2 7" id="KW-0813">Transport</keyword>
<organism evidence="9 10">
    <name type="scientific">Solidesulfovibrio carbinoliphilus subsp. oakridgensis</name>
    <dbReference type="NCBI Taxonomy" id="694327"/>
    <lineage>
        <taxon>Bacteria</taxon>
        <taxon>Pseudomonadati</taxon>
        <taxon>Thermodesulfobacteriota</taxon>
        <taxon>Desulfovibrionia</taxon>
        <taxon>Desulfovibrionales</taxon>
        <taxon>Desulfovibrionaceae</taxon>
        <taxon>Solidesulfovibrio</taxon>
    </lineage>
</organism>
<dbReference type="GO" id="GO:0005886">
    <property type="term" value="C:plasma membrane"/>
    <property type="evidence" value="ECO:0007669"/>
    <property type="project" value="UniProtKB-SubCell"/>
</dbReference>
<keyword evidence="6 7" id="KW-0472">Membrane</keyword>
<dbReference type="SUPFAM" id="SSF161098">
    <property type="entry name" value="MetI-like"/>
    <property type="match status" value="1"/>
</dbReference>
<comment type="similarity">
    <text evidence="7">Belongs to the binding-protein-dependent transport system permease family.</text>
</comment>
<evidence type="ECO:0000256" key="5">
    <source>
        <dbReference type="ARBA" id="ARBA00022989"/>
    </source>
</evidence>
<dbReference type="eggNOG" id="COG0600">
    <property type="taxonomic scope" value="Bacteria"/>
</dbReference>
<evidence type="ECO:0000313" key="10">
    <source>
        <dbReference type="Proteomes" id="UP000004662"/>
    </source>
</evidence>
<feature type="transmembrane region" description="Helical" evidence="7">
    <location>
        <begin position="65"/>
        <end position="86"/>
    </location>
</feature>
<dbReference type="RefSeq" id="WP_009180569.1">
    <property type="nucleotide sequence ID" value="NZ_CM001368.1"/>
</dbReference>
<dbReference type="PANTHER" id="PTHR30151:SF25">
    <property type="entry name" value="TAURINE TRANSPORT SYSTEM PERMEASE PROTEIN TAUC"/>
    <property type="match status" value="1"/>
</dbReference>
<evidence type="ECO:0000256" key="2">
    <source>
        <dbReference type="ARBA" id="ARBA00022448"/>
    </source>
</evidence>
<evidence type="ECO:0000256" key="1">
    <source>
        <dbReference type="ARBA" id="ARBA00004651"/>
    </source>
</evidence>
<dbReference type="AlphaFoldDB" id="G7Q7K4"/>
<evidence type="ECO:0000259" key="8">
    <source>
        <dbReference type="PROSITE" id="PS50928"/>
    </source>
</evidence>
<keyword evidence="3" id="KW-1003">Cell membrane</keyword>
<reference evidence="10" key="1">
    <citation type="journal article" date="2015" name="Genome Announc.">
        <title>High-Quality Draft Genome Sequence of Desulfovibrio carbinoliphilus FW-101-2B, an Organic Acid-Oxidizing Sulfate-Reducing Bacterium Isolated from Uranium(VI)-Contaminated Groundwater.</title>
        <authorList>
            <person name="Ramsay B.D."/>
            <person name="Hwang C."/>
            <person name="Woo H.L."/>
            <person name="Carroll S.L."/>
            <person name="Lucas S."/>
            <person name="Han J."/>
            <person name="Lapidus A.L."/>
            <person name="Cheng J.F."/>
            <person name="Goodwin L.A."/>
            <person name="Pitluck S."/>
            <person name="Peters L."/>
            <person name="Chertkov O."/>
            <person name="Held B."/>
            <person name="Detter J.C."/>
            <person name="Han C.S."/>
            <person name="Tapia R."/>
            <person name="Land M.L."/>
            <person name="Hauser L.J."/>
            <person name="Kyrpides N.C."/>
            <person name="Ivanova N.N."/>
            <person name="Mikhailova N."/>
            <person name="Pagani I."/>
            <person name="Woyke T."/>
            <person name="Arkin A.P."/>
            <person name="Dehal P."/>
            <person name="Chivian D."/>
            <person name="Criddle C.S."/>
            <person name="Wu W."/>
            <person name="Chakraborty R."/>
            <person name="Hazen T.C."/>
            <person name="Fields M.W."/>
        </authorList>
    </citation>
    <scope>NUCLEOTIDE SEQUENCE [LARGE SCALE GENOMIC DNA]</scope>
    <source>
        <strain evidence="10">FW-101-2B</strain>
    </source>
</reference>
<evidence type="ECO:0000256" key="7">
    <source>
        <dbReference type="RuleBase" id="RU363032"/>
    </source>
</evidence>
<dbReference type="InterPro" id="IPR000515">
    <property type="entry name" value="MetI-like"/>
</dbReference>
<evidence type="ECO:0000256" key="3">
    <source>
        <dbReference type="ARBA" id="ARBA00022475"/>
    </source>
</evidence>
<dbReference type="OrthoDB" id="5449677at2"/>
<dbReference type="Proteomes" id="UP000004662">
    <property type="component" value="Chromosome"/>
</dbReference>
<evidence type="ECO:0000313" key="9">
    <source>
        <dbReference type="EMBL" id="EHJ47157.1"/>
    </source>
</evidence>
<dbReference type="Gene3D" id="1.10.3720.10">
    <property type="entry name" value="MetI-like"/>
    <property type="match status" value="1"/>
</dbReference>
<feature type="domain" description="ABC transmembrane type-1" evidence="8">
    <location>
        <begin position="58"/>
        <end position="240"/>
    </location>
</feature>
<evidence type="ECO:0000256" key="4">
    <source>
        <dbReference type="ARBA" id="ARBA00022692"/>
    </source>
</evidence>
<evidence type="ECO:0000256" key="6">
    <source>
        <dbReference type="ARBA" id="ARBA00023136"/>
    </source>
</evidence>
<dbReference type="InterPro" id="IPR035906">
    <property type="entry name" value="MetI-like_sf"/>
</dbReference>
<dbReference type="HOGENOM" id="CLU_046113_1_4_7"/>
<gene>
    <name evidence="9" type="ORF">DFW101_1147</name>
</gene>
<dbReference type="PANTHER" id="PTHR30151">
    <property type="entry name" value="ALKANE SULFONATE ABC TRANSPORTER-RELATED, MEMBRANE SUBUNIT"/>
    <property type="match status" value="1"/>
</dbReference>
<feature type="transmembrane region" description="Helical" evidence="7">
    <location>
        <begin position="219"/>
        <end position="240"/>
    </location>
</feature>
<protein>
    <submittedName>
        <fullName evidence="9">Binding-protein-dependent transport systems inner membrane component</fullName>
    </submittedName>
</protein>
<sequence length="251" mass="26015">MMLSPLVSALAVAGVWQAVCQTGLVPPALLASPAAVGLALVDLCRTGMPPGRTLPMHAWMSLTRVLVGTGLAVVLGAPVGLALGASPRLRGGFMPLVDFIRPIPPLAWVPLAILWLGLGLASAAALIFLGAFFPVVLATCSGVRAVDRSYVEAVRILGGGRLAVWRKVLLPGCLPAALTGVRVGLGIGWMTLVAAEFAGVRGGYGLGYMILSARDLQRIDMVMAGMVAIGLVGLAMELGLKRLSAHLVRWQ</sequence>
<dbReference type="GO" id="GO:0010438">
    <property type="term" value="P:cellular response to sulfur starvation"/>
    <property type="evidence" value="ECO:0007669"/>
    <property type="project" value="TreeGrafter"/>
</dbReference>
<accession>G7Q7K4</accession>
<feature type="transmembrane region" description="Helical" evidence="7">
    <location>
        <begin position="106"/>
        <end position="139"/>
    </location>
</feature>
<keyword evidence="10" id="KW-1185">Reference proteome</keyword>
<dbReference type="STRING" id="694327.DFW101_1147"/>